<keyword evidence="2" id="KW-1185">Reference proteome</keyword>
<dbReference type="KEGG" id="vg:921784"/>
<dbReference type="InterPro" id="IPR036514">
    <property type="entry name" value="SGNH_hydro_sf"/>
</dbReference>
<name>Q94MQ2_9CAUD</name>
<proteinExistence type="predicted"/>
<evidence type="ECO:0000313" key="1">
    <source>
        <dbReference type="EMBL" id="AAK94402.1"/>
    </source>
</evidence>
<protein>
    <submittedName>
        <fullName evidence="1">p67</fullName>
    </submittedName>
</protein>
<dbReference type="Proteomes" id="UP000002093">
    <property type="component" value="Segment"/>
</dbReference>
<evidence type="ECO:0000313" key="2">
    <source>
        <dbReference type="Proteomes" id="UP000002093"/>
    </source>
</evidence>
<accession>Q94MQ2</accession>
<sequence>MIALALVAALSLSQACEQGALPRRPTATARGDSIMFGYCNTTAPPTLVKAGLPGGLTGGWVVLNGAIVGETAPQIRARYVAEEATACVGERCAYLLLEGGVNSLRIGNAPAAVLAEMVWVVDDALAKGYGVVWTDVLPYAGNAGSGTDPLGQATAYNALWAAACAARLLYGAAVSRQLRRIR</sequence>
<reference evidence="1 2" key="1">
    <citation type="submission" date="2001-06" db="EMBL/GenBank/DDBJ databases">
        <title>Genome organization of temperate Myxococcus phage Mx8.</title>
        <authorList>
            <person name="Youderian P."/>
            <person name="Walthers D."/>
            <person name="Salmi D."/>
            <person name="Magrini V."/>
            <person name="Hartzell P.L."/>
        </authorList>
    </citation>
    <scope>NUCLEOTIDE SEQUENCE [LARGE SCALE GENOMIC DNA]</scope>
</reference>
<dbReference type="SUPFAM" id="SSF52266">
    <property type="entry name" value="SGNH hydrolase"/>
    <property type="match status" value="1"/>
</dbReference>
<dbReference type="RefSeq" id="NP_203481.1">
    <property type="nucleotide sequence ID" value="NC_003085.1"/>
</dbReference>
<dbReference type="GeneID" id="921784"/>
<dbReference type="Gene3D" id="3.40.50.1110">
    <property type="entry name" value="SGNH hydrolase"/>
    <property type="match status" value="1"/>
</dbReference>
<dbReference type="EMBL" id="AF396866">
    <property type="protein sequence ID" value="AAK94402.1"/>
    <property type="molecule type" value="Genomic_DNA"/>
</dbReference>
<organism evidence="1 2">
    <name type="scientific">Myxococcus phage Mx8</name>
    <dbReference type="NCBI Taxonomy" id="49964"/>
    <lineage>
        <taxon>Viruses</taxon>
        <taxon>Duplodnaviria</taxon>
        <taxon>Heunggongvirae</taxon>
        <taxon>Uroviricota</taxon>
        <taxon>Caudoviricetes</taxon>
        <taxon>Myxoctovirus</taxon>
        <taxon>Myxoctovirus Mx8</taxon>
    </lineage>
</organism>